<keyword evidence="2" id="KW-1185">Reference proteome</keyword>
<accession>A0ABT3GDN2</accession>
<protein>
    <submittedName>
        <fullName evidence="1">YiiX/YebB-like N1pC/P60 family cysteine hydrolase</fullName>
    </submittedName>
</protein>
<proteinExistence type="predicted"/>
<dbReference type="InterPro" id="IPR024453">
    <property type="entry name" value="Peptidase_C92"/>
</dbReference>
<evidence type="ECO:0000313" key="2">
    <source>
        <dbReference type="Proteomes" id="UP001320876"/>
    </source>
</evidence>
<dbReference type="RefSeq" id="WP_264485773.1">
    <property type="nucleotide sequence ID" value="NZ_JAPDDT010000001.1"/>
</dbReference>
<evidence type="ECO:0000313" key="1">
    <source>
        <dbReference type="EMBL" id="MCW1921664.1"/>
    </source>
</evidence>
<dbReference type="EMBL" id="JAPDDT010000001">
    <property type="protein sequence ID" value="MCW1921664.1"/>
    <property type="molecule type" value="Genomic_DNA"/>
</dbReference>
<dbReference type="Proteomes" id="UP001320876">
    <property type="component" value="Unassembled WGS sequence"/>
</dbReference>
<comment type="caution">
    <text evidence="1">The sequence shown here is derived from an EMBL/GenBank/DDBJ whole genome shotgun (WGS) entry which is preliminary data.</text>
</comment>
<reference evidence="1 2" key="1">
    <citation type="submission" date="2022-10" db="EMBL/GenBank/DDBJ databases">
        <title>Luteolibacter arcticus strain CCTCC AB 2014275, whole genome shotgun sequencing project.</title>
        <authorList>
            <person name="Zhao G."/>
            <person name="Shen L."/>
        </authorList>
    </citation>
    <scope>NUCLEOTIDE SEQUENCE [LARGE SCALE GENOMIC DNA]</scope>
    <source>
        <strain evidence="1 2">CCTCC AB 2014275</strain>
    </source>
</reference>
<dbReference type="InterPro" id="IPR038765">
    <property type="entry name" value="Papain-like_cys_pep_sf"/>
</dbReference>
<dbReference type="Pfam" id="PF05708">
    <property type="entry name" value="Peptidase_C92"/>
    <property type="match status" value="1"/>
</dbReference>
<gene>
    <name evidence="1" type="ORF">OKA05_03810</name>
</gene>
<dbReference type="Gene3D" id="3.90.1720.10">
    <property type="entry name" value="endopeptidase domain like (from Nostoc punctiforme)"/>
    <property type="match status" value="1"/>
</dbReference>
<organism evidence="1 2">
    <name type="scientific">Luteolibacter arcticus</name>
    <dbReference type="NCBI Taxonomy" id="1581411"/>
    <lineage>
        <taxon>Bacteria</taxon>
        <taxon>Pseudomonadati</taxon>
        <taxon>Verrucomicrobiota</taxon>
        <taxon>Verrucomicrobiia</taxon>
        <taxon>Verrucomicrobiales</taxon>
        <taxon>Verrucomicrobiaceae</taxon>
        <taxon>Luteolibacter</taxon>
    </lineage>
</organism>
<name>A0ABT3GDN2_9BACT</name>
<dbReference type="SUPFAM" id="SSF54001">
    <property type="entry name" value="Cysteine proteinases"/>
    <property type="match status" value="1"/>
</dbReference>
<sequence length="518" mass="56321">MTGKNTPTPVHGIGRLAILVSAFAVFLPACTTTGPMDGAHRFQSPTEVRQALATGPEKVEAISTQLALTDREFSALAKSHGPAWRKRGYMTAQESEAIEHLLFRHTTGQNALVELATALGGKQSSALFPDENLKTAAHVLVLKAQCQVIVHRAALVKLFASDPVAVAKLNEAFYRSEIPKGTLDRYRLTVSSREAPRRLHASRVLLEHDLDGPEIRQLVAGNPAYAKLVAKLPADYRRAANALADCGSGTLEEDMEHTHAAAFARRAEAGLGDLRYKTRSLLFKDVSRIKNPGAKVIAFSSEQHAAVKARLQPGDIILTYTAGYMSDVFIPGAFKHGLTYVGSPEQRKVAGMRHADQPAVLPNGKPADVIEAVAEGVIFNNLGYLMDTHVNRLLVLRPRYGPAERAAYLNEVSSYLGDSYDFLFDFADASRQVCTEVIYRGINGRSGIDLPLTRRGGHPTLSADDLVNYHFKSGEKHFEVILFAEEDSAKSGHQAAIHTGDEAVTKLRQRMAGGGARE</sequence>